<protein>
    <submittedName>
        <fullName evidence="1">Uncharacterized protein</fullName>
    </submittedName>
</protein>
<dbReference type="EMBL" id="MT141359">
    <property type="protein sequence ID" value="QJA59195.1"/>
    <property type="molecule type" value="Genomic_DNA"/>
</dbReference>
<organism evidence="1">
    <name type="scientific">viral metagenome</name>
    <dbReference type="NCBI Taxonomy" id="1070528"/>
    <lineage>
        <taxon>unclassified sequences</taxon>
        <taxon>metagenomes</taxon>
        <taxon>organismal metagenomes</taxon>
    </lineage>
</organism>
<dbReference type="EMBL" id="MT142221">
    <property type="protein sequence ID" value="QJA76373.1"/>
    <property type="molecule type" value="Genomic_DNA"/>
</dbReference>
<evidence type="ECO:0000313" key="2">
    <source>
        <dbReference type="EMBL" id="QJA76373.1"/>
    </source>
</evidence>
<dbReference type="AlphaFoldDB" id="A0A6M3IPG9"/>
<gene>
    <name evidence="2" type="ORF">MM415A01525_0005</name>
    <name evidence="1" type="ORF">MM415B01326_0003</name>
</gene>
<proteinExistence type="predicted"/>
<reference evidence="1" key="1">
    <citation type="submission" date="2020-03" db="EMBL/GenBank/DDBJ databases">
        <title>The deep terrestrial virosphere.</title>
        <authorList>
            <person name="Holmfeldt K."/>
            <person name="Nilsson E."/>
            <person name="Simone D."/>
            <person name="Lopez-Fernandez M."/>
            <person name="Wu X."/>
            <person name="de Brujin I."/>
            <person name="Lundin D."/>
            <person name="Andersson A."/>
            <person name="Bertilsson S."/>
            <person name="Dopson M."/>
        </authorList>
    </citation>
    <scope>NUCLEOTIDE SEQUENCE</scope>
    <source>
        <strain evidence="2">MM415A01525</strain>
        <strain evidence="1">MM415B01326</strain>
    </source>
</reference>
<name>A0A6M3IPG9_9ZZZZ</name>
<sequence>MATNLYPFSHNLDGADKPLIIMGLVQAGSSQAIKAGELCVYNETASNWVPVDAVADYKYSLAFAAEEQKASDLARYMQFYAIREHDVWEMALAAARSCVYGDALALTASDSQKLTYDADGFPVATYIGRGNYPEVGTTIGSLSYAQVIFNPEVSYLYRWVKLRPTSRVYDLTSATTLTAEHNGAIITNKSASGSVTVTAPAAIFSGFSFKMAVMSDNAFVFDPKPDTSKLYIKGAANTAGATSSMTDIGDFAEYVFDGTDWLAINSISGADGDITIA</sequence>
<accession>A0A6M3IPG9</accession>
<evidence type="ECO:0000313" key="1">
    <source>
        <dbReference type="EMBL" id="QJA59195.1"/>
    </source>
</evidence>